<proteinExistence type="predicted"/>
<accession>A0A0N8GNU4</accession>
<comment type="caution">
    <text evidence="1">The sequence shown here is derived from an EMBL/GenBank/DDBJ whole genome shotgun (WGS) entry which is preliminary data.</text>
</comment>
<dbReference type="Gene3D" id="3.30.70.1060">
    <property type="entry name" value="Dimeric alpha+beta barrel"/>
    <property type="match status" value="1"/>
</dbReference>
<dbReference type="STRING" id="1134406.ADN00_04075"/>
<evidence type="ECO:0000313" key="1">
    <source>
        <dbReference type="EMBL" id="KPL79066.1"/>
    </source>
</evidence>
<dbReference type="RefSeq" id="WP_075061685.1">
    <property type="nucleotide sequence ID" value="NZ_LGCL01000015.1"/>
</dbReference>
<organism evidence="1 2">
    <name type="scientific">Ornatilinea apprima</name>
    <dbReference type="NCBI Taxonomy" id="1134406"/>
    <lineage>
        <taxon>Bacteria</taxon>
        <taxon>Bacillati</taxon>
        <taxon>Chloroflexota</taxon>
        <taxon>Anaerolineae</taxon>
        <taxon>Anaerolineales</taxon>
        <taxon>Anaerolineaceae</taxon>
        <taxon>Ornatilinea</taxon>
    </lineage>
</organism>
<dbReference type="EMBL" id="LGCL01000015">
    <property type="protein sequence ID" value="KPL79066.1"/>
    <property type="molecule type" value="Genomic_DNA"/>
</dbReference>
<name>A0A0N8GNU4_9CHLR</name>
<dbReference type="AlphaFoldDB" id="A0A0N8GNU4"/>
<sequence length="99" mass="11025">MKILALERENPTAALRDFTPHLKAEAAAVWQLQQTGLLRQIDFNAEQHTAVLLLECDSKEQAEQVLGQMPLVQAGLIHFEIIPLAPYDGFARLFAQNSA</sequence>
<dbReference type="OrthoDB" id="165571at2"/>
<dbReference type="InterPro" id="IPR011008">
    <property type="entry name" value="Dimeric_a/b-barrel"/>
</dbReference>
<gene>
    <name evidence="1" type="ORF">ADN00_04075</name>
</gene>
<protein>
    <recommendedName>
        <fullName evidence="3">Superoxide dismutase</fullName>
    </recommendedName>
</protein>
<dbReference type="SUPFAM" id="SSF54909">
    <property type="entry name" value="Dimeric alpha+beta barrel"/>
    <property type="match status" value="1"/>
</dbReference>
<dbReference type="Proteomes" id="UP000050417">
    <property type="component" value="Unassembled WGS sequence"/>
</dbReference>
<keyword evidence="2" id="KW-1185">Reference proteome</keyword>
<reference evidence="1 2" key="1">
    <citation type="submission" date="2015-07" db="EMBL/GenBank/DDBJ databases">
        <title>Genome sequence of Ornatilinea apprima DSM 23815.</title>
        <authorList>
            <person name="Hemp J."/>
            <person name="Ward L.M."/>
            <person name="Pace L.A."/>
            <person name="Fischer W.W."/>
        </authorList>
    </citation>
    <scope>NUCLEOTIDE SEQUENCE [LARGE SCALE GENOMIC DNA]</scope>
    <source>
        <strain evidence="1 2">P3M-1</strain>
    </source>
</reference>
<evidence type="ECO:0000313" key="2">
    <source>
        <dbReference type="Proteomes" id="UP000050417"/>
    </source>
</evidence>
<evidence type="ECO:0008006" key="3">
    <source>
        <dbReference type="Google" id="ProtNLM"/>
    </source>
</evidence>